<keyword evidence="4" id="KW-1003">Cell membrane</keyword>
<dbReference type="PANTHER" id="PTHR42929:SF5">
    <property type="entry name" value="ABC TRANSPORTER PERMEASE PROTEIN"/>
    <property type="match status" value="1"/>
</dbReference>
<feature type="transmembrane region" description="Helical" evidence="8">
    <location>
        <begin position="203"/>
        <end position="236"/>
    </location>
</feature>
<keyword evidence="7 8" id="KW-0472">Membrane</keyword>
<dbReference type="SUPFAM" id="SSF161098">
    <property type="entry name" value="MetI-like"/>
    <property type="match status" value="1"/>
</dbReference>
<evidence type="ECO:0000256" key="7">
    <source>
        <dbReference type="ARBA" id="ARBA00023136"/>
    </source>
</evidence>
<feature type="transmembrane region" description="Helical" evidence="8">
    <location>
        <begin position="27"/>
        <end position="48"/>
    </location>
</feature>
<feature type="transmembrane region" description="Helical" evidence="8">
    <location>
        <begin position="109"/>
        <end position="132"/>
    </location>
</feature>
<protein>
    <submittedName>
        <fullName evidence="10">ABC transporter permease</fullName>
    </submittedName>
</protein>
<reference evidence="11" key="1">
    <citation type="journal article" date="2019" name="Int. J. Syst. Evol. Microbiol.">
        <title>The Global Catalogue of Microorganisms (GCM) 10K type strain sequencing project: providing services to taxonomists for standard genome sequencing and annotation.</title>
        <authorList>
            <consortium name="The Broad Institute Genomics Platform"/>
            <consortium name="The Broad Institute Genome Sequencing Center for Infectious Disease"/>
            <person name="Wu L."/>
            <person name="Ma J."/>
        </authorList>
    </citation>
    <scope>NUCLEOTIDE SEQUENCE [LARGE SCALE GENOMIC DNA]</scope>
    <source>
        <strain evidence="11">CGMCC 1.15103</strain>
    </source>
</reference>
<dbReference type="Pfam" id="PF00528">
    <property type="entry name" value="BPD_transp_1"/>
    <property type="match status" value="1"/>
</dbReference>
<accession>A0ABQ1NA95</accession>
<evidence type="ECO:0000313" key="10">
    <source>
        <dbReference type="EMBL" id="GGC64466.1"/>
    </source>
</evidence>
<dbReference type="RefSeq" id="WP_115783242.1">
    <property type="nucleotide sequence ID" value="NZ_BMHL01000014.1"/>
</dbReference>
<evidence type="ECO:0000313" key="11">
    <source>
        <dbReference type="Proteomes" id="UP000602004"/>
    </source>
</evidence>
<dbReference type="PANTHER" id="PTHR42929">
    <property type="entry name" value="INNER MEMBRANE ABC TRANSPORTER PERMEASE PROTEIN YDCU-RELATED-RELATED"/>
    <property type="match status" value="1"/>
</dbReference>
<feature type="transmembrane region" description="Helical" evidence="8">
    <location>
        <begin position="78"/>
        <end position="102"/>
    </location>
</feature>
<dbReference type="CDD" id="cd06261">
    <property type="entry name" value="TM_PBP2"/>
    <property type="match status" value="1"/>
</dbReference>
<evidence type="ECO:0000256" key="1">
    <source>
        <dbReference type="ARBA" id="ARBA00004651"/>
    </source>
</evidence>
<dbReference type="Gene3D" id="1.10.3720.10">
    <property type="entry name" value="MetI-like"/>
    <property type="match status" value="1"/>
</dbReference>
<keyword evidence="3 8" id="KW-0813">Transport</keyword>
<evidence type="ECO:0000256" key="4">
    <source>
        <dbReference type="ARBA" id="ARBA00022475"/>
    </source>
</evidence>
<sequence>MPDVLSTVAHPPATATRRRRDWRSIRLLAPALLLLVIFFLLPVLSLLLRSVLEPTPGLSNYAQLLGSTTYLRVFGNTFLVATVVTLATLAIGFPTAWLLAIAPRKLSSLLFAILLLSMWTNLLARTFAWMVLLQQTGPINRLLMALGVISEPLTLVNNLIGVTIGMTYIMLPFLVMPLHATLRSIDPSTLRAAAICGASRWQAFWRVLVPLAMPGIASGALMVFVMALGYFVTPALLGGAQYMMLAELIAQLVQQLLNWGLAGAAAFVLLAVTLALYTLQLRFTGSARANPGGR</sequence>
<evidence type="ECO:0000259" key="9">
    <source>
        <dbReference type="PROSITE" id="PS50928"/>
    </source>
</evidence>
<dbReference type="InterPro" id="IPR035906">
    <property type="entry name" value="MetI-like_sf"/>
</dbReference>
<comment type="caution">
    <text evidence="10">The sequence shown here is derived from an EMBL/GenBank/DDBJ whole genome shotgun (WGS) entry which is preliminary data.</text>
</comment>
<name>A0ABQ1NA95_9BURK</name>
<dbReference type="InterPro" id="IPR000515">
    <property type="entry name" value="MetI-like"/>
</dbReference>
<keyword evidence="11" id="KW-1185">Reference proteome</keyword>
<evidence type="ECO:0000256" key="3">
    <source>
        <dbReference type="ARBA" id="ARBA00022448"/>
    </source>
</evidence>
<keyword evidence="5 8" id="KW-0812">Transmembrane</keyword>
<keyword evidence="6 8" id="KW-1133">Transmembrane helix</keyword>
<dbReference type="PROSITE" id="PS50928">
    <property type="entry name" value="ABC_TM1"/>
    <property type="match status" value="1"/>
</dbReference>
<gene>
    <name evidence="10" type="ORF">GCM10011400_60570</name>
</gene>
<dbReference type="EMBL" id="BMHL01000014">
    <property type="protein sequence ID" value="GGC64466.1"/>
    <property type="molecule type" value="Genomic_DNA"/>
</dbReference>
<organism evidence="10 11">
    <name type="scientific">Paraburkholderia caffeinilytica</name>
    <dbReference type="NCBI Taxonomy" id="1761016"/>
    <lineage>
        <taxon>Bacteria</taxon>
        <taxon>Pseudomonadati</taxon>
        <taxon>Pseudomonadota</taxon>
        <taxon>Betaproteobacteria</taxon>
        <taxon>Burkholderiales</taxon>
        <taxon>Burkholderiaceae</taxon>
        <taxon>Paraburkholderia</taxon>
    </lineage>
</organism>
<feature type="domain" description="ABC transmembrane type-1" evidence="9">
    <location>
        <begin position="74"/>
        <end position="280"/>
    </location>
</feature>
<feature type="transmembrane region" description="Helical" evidence="8">
    <location>
        <begin position="159"/>
        <end position="182"/>
    </location>
</feature>
<comment type="similarity">
    <text evidence="2">Belongs to the binding-protein-dependent transport system permease family. CysTW subfamily.</text>
</comment>
<evidence type="ECO:0000256" key="8">
    <source>
        <dbReference type="RuleBase" id="RU363032"/>
    </source>
</evidence>
<feature type="transmembrane region" description="Helical" evidence="8">
    <location>
        <begin position="256"/>
        <end position="279"/>
    </location>
</feature>
<evidence type="ECO:0000256" key="5">
    <source>
        <dbReference type="ARBA" id="ARBA00022692"/>
    </source>
</evidence>
<comment type="subcellular location">
    <subcellularLocation>
        <location evidence="1 8">Cell membrane</location>
        <topology evidence="1 8">Multi-pass membrane protein</topology>
    </subcellularLocation>
</comment>
<dbReference type="Proteomes" id="UP000602004">
    <property type="component" value="Unassembled WGS sequence"/>
</dbReference>
<proteinExistence type="inferred from homology"/>
<evidence type="ECO:0000256" key="2">
    <source>
        <dbReference type="ARBA" id="ARBA00007069"/>
    </source>
</evidence>
<evidence type="ECO:0000256" key="6">
    <source>
        <dbReference type="ARBA" id="ARBA00022989"/>
    </source>
</evidence>